<evidence type="ECO:0000256" key="5">
    <source>
        <dbReference type="SAM" id="Phobius"/>
    </source>
</evidence>
<dbReference type="EMBL" id="CAJJDM010000170">
    <property type="protein sequence ID" value="CAD8115306.1"/>
    <property type="molecule type" value="Genomic_DNA"/>
</dbReference>
<dbReference type="GO" id="GO:0006511">
    <property type="term" value="P:ubiquitin-dependent protein catabolic process"/>
    <property type="evidence" value="ECO:0007669"/>
    <property type="project" value="TreeGrafter"/>
</dbReference>
<dbReference type="Proteomes" id="UP000688137">
    <property type="component" value="Unassembled WGS sequence"/>
</dbReference>
<feature type="domain" description="RING-type" evidence="6">
    <location>
        <begin position="241"/>
        <end position="284"/>
    </location>
</feature>
<evidence type="ECO:0000256" key="3">
    <source>
        <dbReference type="ARBA" id="ARBA00022833"/>
    </source>
</evidence>
<keyword evidence="1" id="KW-0479">Metal-binding</keyword>
<dbReference type="GO" id="GO:0061630">
    <property type="term" value="F:ubiquitin protein ligase activity"/>
    <property type="evidence" value="ECO:0007669"/>
    <property type="project" value="TreeGrafter"/>
</dbReference>
<evidence type="ECO:0000313" key="7">
    <source>
        <dbReference type="EMBL" id="CAD8115306.1"/>
    </source>
</evidence>
<dbReference type="OMA" id="WAIRLQM"/>
<dbReference type="PROSITE" id="PS50089">
    <property type="entry name" value="ZF_RING_2"/>
    <property type="match status" value="1"/>
</dbReference>
<dbReference type="PANTHER" id="PTHR45931">
    <property type="entry name" value="SI:CH211-59O9.10"/>
    <property type="match status" value="1"/>
</dbReference>
<feature type="transmembrane region" description="Helical" evidence="5">
    <location>
        <begin position="183"/>
        <end position="204"/>
    </location>
</feature>
<evidence type="ECO:0000313" key="8">
    <source>
        <dbReference type="Proteomes" id="UP000688137"/>
    </source>
</evidence>
<evidence type="ECO:0000256" key="1">
    <source>
        <dbReference type="ARBA" id="ARBA00022723"/>
    </source>
</evidence>
<keyword evidence="8" id="KW-1185">Reference proteome</keyword>
<dbReference type="GO" id="GO:0008270">
    <property type="term" value="F:zinc ion binding"/>
    <property type="evidence" value="ECO:0007669"/>
    <property type="project" value="UniProtKB-KW"/>
</dbReference>
<keyword evidence="3" id="KW-0862">Zinc</keyword>
<dbReference type="PANTHER" id="PTHR45931:SF3">
    <property type="entry name" value="RING ZINC FINGER-CONTAINING PROTEIN"/>
    <property type="match status" value="1"/>
</dbReference>
<keyword evidence="5" id="KW-1133">Transmembrane helix</keyword>
<evidence type="ECO:0000256" key="4">
    <source>
        <dbReference type="PROSITE-ProRule" id="PRU00175"/>
    </source>
</evidence>
<organism evidence="7 8">
    <name type="scientific">Paramecium primaurelia</name>
    <dbReference type="NCBI Taxonomy" id="5886"/>
    <lineage>
        <taxon>Eukaryota</taxon>
        <taxon>Sar</taxon>
        <taxon>Alveolata</taxon>
        <taxon>Ciliophora</taxon>
        <taxon>Intramacronucleata</taxon>
        <taxon>Oligohymenophorea</taxon>
        <taxon>Peniculida</taxon>
        <taxon>Parameciidae</taxon>
        <taxon>Paramecium</taxon>
    </lineage>
</organism>
<feature type="transmembrane region" description="Helical" evidence="5">
    <location>
        <begin position="126"/>
        <end position="145"/>
    </location>
</feature>
<dbReference type="GO" id="GO:0005634">
    <property type="term" value="C:nucleus"/>
    <property type="evidence" value="ECO:0007669"/>
    <property type="project" value="TreeGrafter"/>
</dbReference>
<dbReference type="AlphaFoldDB" id="A0A8S1QIY5"/>
<gene>
    <name evidence="7" type="ORF">PPRIM_AZ9-3.1.T1630088</name>
</gene>
<accession>A0A8S1QIY5</accession>
<dbReference type="Pfam" id="PF13639">
    <property type="entry name" value="zf-RING_2"/>
    <property type="match status" value="1"/>
</dbReference>
<name>A0A8S1QIY5_PARPR</name>
<evidence type="ECO:0000256" key="2">
    <source>
        <dbReference type="ARBA" id="ARBA00022771"/>
    </source>
</evidence>
<dbReference type="InterPro" id="IPR051834">
    <property type="entry name" value="RING_finger_E3_ligase"/>
</dbReference>
<sequence length="297" mass="35987">MLLNRRYTKIFYKGLQHTRYVMHMCRAYSIFKFMMTTIFTLTINCERCELTNWMLAQIVMQIAEKLNHMIQIKGEQNYKIELQNCQYQICEDLDPYLYLSQEEIDRKTKILAVQIRNELVSKYKSLRMMSIIIFWITQILVVWAIRLQMFNPEHPESYYTCYRHVNTFQLAFLLLTIYQYFDVYILSLLIIIGLPFLIPLKLWYKFKETKKNYENQQSIKELKKTCLLLYHFQNIQGDQECGICMHDYITDEKLLILPCDPKHHFHLQCIQAWLLINSTCPKCRASFLRFNQQQQQQ</sequence>
<proteinExistence type="predicted"/>
<dbReference type="InterPro" id="IPR001841">
    <property type="entry name" value="Znf_RING"/>
</dbReference>
<comment type="caution">
    <text evidence="7">The sequence shown here is derived from an EMBL/GenBank/DDBJ whole genome shotgun (WGS) entry which is preliminary data.</text>
</comment>
<protein>
    <recommendedName>
        <fullName evidence="6">RING-type domain-containing protein</fullName>
    </recommendedName>
</protein>
<keyword evidence="5" id="KW-0812">Transmembrane</keyword>
<reference evidence="7" key="1">
    <citation type="submission" date="2021-01" db="EMBL/GenBank/DDBJ databases">
        <authorList>
            <consortium name="Genoscope - CEA"/>
            <person name="William W."/>
        </authorList>
    </citation>
    <scope>NUCLEOTIDE SEQUENCE</scope>
</reference>
<keyword evidence="5" id="KW-0472">Membrane</keyword>
<evidence type="ECO:0000259" key="6">
    <source>
        <dbReference type="PROSITE" id="PS50089"/>
    </source>
</evidence>
<keyword evidence="2 4" id="KW-0863">Zinc-finger</keyword>